<dbReference type="PANTHER" id="PTHR46470:SF2">
    <property type="entry name" value="GLYCERALDEHYDE 3-PHOSPHATE PHOSPHATASE"/>
    <property type="match status" value="1"/>
</dbReference>
<evidence type="ECO:0000256" key="1">
    <source>
        <dbReference type="ARBA" id="ARBA00001946"/>
    </source>
</evidence>
<evidence type="ECO:0000313" key="6">
    <source>
        <dbReference type="Proteomes" id="UP001148125"/>
    </source>
</evidence>
<keyword evidence="4" id="KW-0460">Magnesium</keyword>
<dbReference type="SFLD" id="SFLDG01129">
    <property type="entry name" value="C1.5:_HAD__Beta-PGM__Phosphata"/>
    <property type="match status" value="1"/>
</dbReference>
<dbReference type="PANTHER" id="PTHR46470">
    <property type="entry name" value="N-ACYLNEURAMINATE-9-PHOSPHATASE"/>
    <property type="match status" value="1"/>
</dbReference>
<reference evidence="5" key="1">
    <citation type="submission" date="2024-05" db="EMBL/GenBank/DDBJ databases">
        <title>Alkalihalobacillus sp. strain MEB203 novel alkaliphilic bacterium from Lonar Lake, India.</title>
        <authorList>
            <person name="Joshi A."/>
            <person name="Thite S."/>
            <person name="Mengade P."/>
        </authorList>
    </citation>
    <scope>NUCLEOTIDE SEQUENCE</scope>
    <source>
        <strain evidence="5">MEB 203</strain>
    </source>
</reference>
<dbReference type="SFLD" id="SFLDS00003">
    <property type="entry name" value="Haloacid_Dehalogenase"/>
    <property type="match status" value="1"/>
</dbReference>
<accession>A0ABT5VGD6</accession>
<dbReference type="Pfam" id="PF13419">
    <property type="entry name" value="HAD_2"/>
    <property type="match status" value="1"/>
</dbReference>
<dbReference type="Proteomes" id="UP001148125">
    <property type="component" value="Unassembled WGS sequence"/>
</dbReference>
<dbReference type="InterPro" id="IPR041492">
    <property type="entry name" value="HAD_2"/>
</dbReference>
<organism evidence="5 6">
    <name type="scientific">Alkalihalobacterium chitinilyticum</name>
    <dbReference type="NCBI Taxonomy" id="2980103"/>
    <lineage>
        <taxon>Bacteria</taxon>
        <taxon>Bacillati</taxon>
        <taxon>Bacillota</taxon>
        <taxon>Bacilli</taxon>
        <taxon>Bacillales</taxon>
        <taxon>Bacillaceae</taxon>
        <taxon>Alkalihalobacterium</taxon>
    </lineage>
</organism>
<dbReference type="SUPFAM" id="SSF56784">
    <property type="entry name" value="HAD-like"/>
    <property type="match status" value="1"/>
</dbReference>
<dbReference type="InterPro" id="IPR036412">
    <property type="entry name" value="HAD-like_sf"/>
</dbReference>
<name>A0ABT5VGD6_9BACI</name>
<evidence type="ECO:0000256" key="3">
    <source>
        <dbReference type="ARBA" id="ARBA00022801"/>
    </source>
</evidence>
<keyword evidence="6" id="KW-1185">Reference proteome</keyword>
<comment type="cofactor">
    <cofactor evidence="1">
        <name>Mg(2+)</name>
        <dbReference type="ChEBI" id="CHEBI:18420"/>
    </cofactor>
</comment>
<proteinExistence type="predicted"/>
<evidence type="ECO:0000256" key="2">
    <source>
        <dbReference type="ARBA" id="ARBA00022723"/>
    </source>
</evidence>
<dbReference type="InterPro" id="IPR023214">
    <property type="entry name" value="HAD_sf"/>
</dbReference>
<dbReference type="Gene3D" id="3.40.50.1000">
    <property type="entry name" value="HAD superfamily/HAD-like"/>
    <property type="match status" value="1"/>
</dbReference>
<dbReference type="RefSeq" id="WP_275118954.1">
    <property type="nucleotide sequence ID" value="NZ_JAOTPO010000008.1"/>
</dbReference>
<evidence type="ECO:0000313" key="5">
    <source>
        <dbReference type="EMBL" id="MDE5414345.1"/>
    </source>
</evidence>
<dbReference type="Gene3D" id="1.10.150.520">
    <property type="match status" value="1"/>
</dbReference>
<comment type="caution">
    <text evidence="5">The sequence shown here is derived from an EMBL/GenBank/DDBJ whole genome shotgun (WGS) entry which is preliminary data.</text>
</comment>
<dbReference type="SFLD" id="SFLDG01135">
    <property type="entry name" value="C1.5.6:_HAD__Beta-PGM__Phospha"/>
    <property type="match status" value="1"/>
</dbReference>
<dbReference type="GO" id="GO:0016787">
    <property type="term" value="F:hydrolase activity"/>
    <property type="evidence" value="ECO:0007669"/>
    <property type="project" value="UniProtKB-KW"/>
</dbReference>
<keyword evidence="2" id="KW-0479">Metal-binding</keyword>
<sequence length="230" mass="26914">MIKAAIFDLDGTLLNRDESVKIFISRQYDRLTQQVGHIPKEKYVTRFIELDNRGYVWKDKVYQQIVHEFKIDRLTWEELLQDYIDEFRYSCVPFAHLTQMLDELKRSKLLLGVITNGYGQFQMDNIEALGIREYFDVILVSEWEGIKKPDPKIFERALKKLNVSPSESIFIGDHPENDVYAAENAGMKGIWKKDPHLNKVDTDYIVEDLAEIPLLIKKIKAETNNNCIID</sequence>
<dbReference type="PROSITE" id="PS01228">
    <property type="entry name" value="COF_1"/>
    <property type="match status" value="1"/>
</dbReference>
<protein>
    <submittedName>
        <fullName evidence="5">HAD family hydrolase</fullName>
    </submittedName>
</protein>
<dbReference type="InterPro" id="IPR006439">
    <property type="entry name" value="HAD-SF_hydro_IA"/>
</dbReference>
<gene>
    <name evidence="5" type="ORF">N7Z68_13270</name>
</gene>
<evidence type="ECO:0000256" key="4">
    <source>
        <dbReference type="ARBA" id="ARBA00022842"/>
    </source>
</evidence>
<dbReference type="EMBL" id="JAOTPO010000008">
    <property type="protein sequence ID" value="MDE5414345.1"/>
    <property type="molecule type" value="Genomic_DNA"/>
</dbReference>
<dbReference type="NCBIfam" id="TIGR01509">
    <property type="entry name" value="HAD-SF-IA-v3"/>
    <property type="match status" value="1"/>
</dbReference>
<dbReference type="PRINTS" id="PR00413">
    <property type="entry name" value="HADHALOGNASE"/>
</dbReference>
<dbReference type="NCBIfam" id="TIGR01549">
    <property type="entry name" value="HAD-SF-IA-v1"/>
    <property type="match status" value="1"/>
</dbReference>
<dbReference type="InterPro" id="IPR051400">
    <property type="entry name" value="HAD-like_hydrolase"/>
</dbReference>
<keyword evidence="3 5" id="KW-0378">Hydrolase</keyword>